<evidence type="ECO:0008006" key="3">
    <source>
        <dbReference type="Google" id="ProtNLM"/>
    </source>
</evidence>
<name>A0A4Y9SD63_9BURK</name>
<comment type="caution">
    <text evidence="1">The sequence shown here is derived from an EMBL/GenBank/DDBJ whole genome shotgun (WGS) entry which is preliminary data.</text>
</comment>
<evidence type="ECO:0000313" key="1">
    <source>
        <dbReference type="EMBL" id="TFW18697.1"/>
    </source>
</evidence>
<proteinExistence type="predicted"/>
<reference evidence="1 2" key="1">
    <citation type="submission" date="2019-03" db="EMBL/GenBank/DDBJ databases">
        <title>Draft Genome Sequence of Duganella callidus sp. nov., a Novel Duganella Species Isolated from Cultivated Soil.</title>
        <authorList>
            <person name="Raths R."/>
            <person name="Peta V."/>
            <person name="Bucking H."/>
        </authorList>
    </citation>
    <scope>NUCLEOTIDE SEQUENCE [LARGE SCALE GENOMIC DNA]</scope>
    <source>
        <strain evidence="1 2">DN04</strain>
    </source>
</reference>
<accession>A0A4Y9SD63</accession>
<dbReference type="Proteomes" id="UP000297729">
    <property type="component" value="Unassembled WGS sequence"/>
</dbReference>
<dbReference type="RefSeq" id="WP_135202880.1">
    <property type="nucleotide sequence ID" value="NZ_SPVG01000180.1"/>
</dbReference>
<dbReference type="EMBL" id="SPVG01000180">
    <property type="protein sequence ID" value="TFW18697.1"/>
    <property type="molecule type" value="Genomic_DNA"/>
</dbReference>
<protein>
    <recommendedName>
        <fullName evidence="3">ATP-binding protein</fullName>
    </recommendedName>
</protein>
<organism evidence="1 2">
    <name type="scientific">Duganella callida</name>
    <dbReference type="NCBI Taxonomy" id="2561932"/>
    <lineage>
        <taxon>Bacteria</taxon>
        <taxon>Pseudomonadati</taxon>
        <taxon>Pseudomonadota</taxon>
        <taxon>Betaproteobacteria</taxon>
        <taxon>Burkholderiales</taxon>
        <taxon>Oxalobacteraceae</taxon>
        <taxon>Telluria group</taxon>
        <taxon>Duganella</taxon>
    </lineage>
</organism>
<dbReference type="SUPFAM" id="SSF52540">
    <property type="entry name" value="P-loop containing nucleoside triphosphate hydrolases"/>
    <property type="match status" value="1"/>
</dbReference>
<dbReference type="OrthoDB" id="9757917at2"/>
<keyword evidence="2" id="KW-1185">Reference proteome</keyword>
<gene>
    <name evidence="1" type="ORF">E4L98_17785</name>
</gene>
<dbReference type="InterPro" id="IPR027417">
    <property type="entry name" value="P-loop_NTPase"/>
</dbReference>
<evidence type="ECO:0000313" key="2">
    <source>
        <dbReference type="Proteomes" id="UP000297729"/>
    </source>
</evidence>
<sequence length="1330" mass="151126">MLIELLKKITNKTVQSAGPRYTPGIAKNAPNLNITELEQALAGLAVSTRFPEMLKAAAESIREAVGRGVRIADGQSFEQLADAVADDLIKLGLEKVGRGKTRFARLERTINELTDLIRGQEAELEISIQARDQHLSKQDSHASQRRNEYRSDQELEKLRQRLDYVRRLDTSCRRCARLIESHAMKLRFSNLALLLGPWGSGKTHFLCDVSLALLAAKVPSVTLLAKDIAGTVDLETGLCEIFGASSLDSLLAALDQLGKGTGKRTVFMIDGVNEGDFDTWRRFIARLTTHAKRYNHVGLVLSCRTPMEKLLFSERTRNQYISLVHPGFGDIEFDAQKAFFSFYGVPLPEVPLLTEEFSRPLTLKILCESFAELPRKEQRKGFLGITSGQKGMTFVLESFVKRRTDQVEKELGLPKLFCWKLIKGDDAIKDHASSGLASYMAEHMVDSVPFKDAIRIARLRPEITTASLARTLLTRLIQEGVIHDYAQWTGKGEHHERVIGLPYQRFSDHIIARHLLARHLDKNSLETIRASLTPGTPLGRVFERPHNWSRQYANPALAEALIIEFPEVVKTKIQEGERELYYYLPQHAQDLNSYFTPFIDGFSWRSPTTIDSSTERIVRTAMNPDHYEAFHRTMDVLVMVATKPGHPFSAERLFRFLAGLSMQERDLSWSEVLRAAEPGSAIDRVAEFYSSIPFKALSIETATLAVTLLSAFLTTSDRILRDKSTLALVRVGESCPSALFSFAEVALAFNDPYVGERVLAAMYGVSMSLWRMNRADFLPELARSANFLARELFCPAGRFHTHHVLTRDYALGIIELAKRIDAEVITQDLEPFLAPPFTGILSKFPESRRISPKTIKKVTSAIQMDFGNYTIGRLVPGRSNYDDKHVDYRRVRRQIEWRMANLGYDSAKFGVIDSAIARTHSHGRSADGAKVDRYGKKYAWIAYFEMYGLRQSTGLLRRAERTSDCDVDPSFPIEENHSMPPMQGFFNRKRLPKSHLRWLKSGPAPDYKALLRRDEINGDAGPWRLVCGYINEEDKSTLHQLWAHMHMYLANNDNVEHLRQAFMKDGFPPHEISHVSEDHYTYAGEIGWSKRFGGRDDTDQETSRTVRAFGSHEQQLVTELIEEAWYHVDGALVLKFFRAQSDAGRKRARAALSRHLEVINSQLDEEDQITIHDVTNFKSIPTQEQFASGVVQRMRWQNVGGFEVEPLSWSFAWESYHSALNQVSFNMPNPWFCDQFELHSRLRSVGLFDSSGRRATYYLKAGDSHSDSTSLLYVREDLLVKYAALLGKKLVSLSWGERQIHYSLSEGFWRSENRPDIEHDDTIFKFFEAG</sequence>